<dbReference type="AlphaFoldDB" id="A0A4R5ME34"/>
<accession>A0A4R5ME34</accession>
<reference evidence="2 3" key="1">
    <citation type="submission" date="2019-03" db="EMBL/GenBank/DDBJ databases">
        <title>Paraburkholderia sp. 4M-K11, isolated from subtropical forest soil.</title>
        <authorList>
            <person name="Gao Z.-H."/>
            <person name="Qiu L.-H."/>
        </authorList>
    </citation>
    <scope>NUCLEOTIDE SEQUENCE [LARGE SCALE GENOMIC DNA]</scope>
    <source>
        <strain evidence="2 3">4M-K11</strain>
    </source>
</reference>
<dbReference type="OrthoDB" id="7584736at2"/>
<dbReference type="InterPro" id="IPR038556">
    <property type="entry name" value="TAC_Gp13-like_sf"/>
</dbReference>
<dbReference type="Proteomes" id="UP000295722">
    <property type="component" value="Unassembled WGS sequence"/>
</dbReference>
<proteinExistence type="predicted"/>
<evidence type="ECO:0000313" key="2">
    <source>
        <dbReference type="EMBL" id="TDG25362.1"/>
    </source>
</evidence>
<protein>
    <recommendedName>
        <fullName evidence="4">Tail assembly chaperone</fullName>
    </recommendedName>
</protein>
<organism evidence="2 3">
    <name type="scientific">Paraburkholderia silviterrae</name>
    <dbReference type="NCBI Taxonomy" id="2528715"/>
    <lineage>
        <taxon>Bacteria</taxon>
        <taxon>Pseudomonadati</taxon>
        <taxon>Pseudomonadota</taxon>
        <taxon>Betaproteobacteria</taxon>
        <taxon>Burkholderiales</taxon>
        <taxon>Burkholderiaceae</taxon>
        <taxon>Paraburkholderia</taxon>
    </lineage>
</organism>
<dbReference type="EMBL" id="SMRP01000002">
    <property type="protein sequence ID" value="TDG25362.1"/>
    <property type="molecule type" value="Genomic_DNA"/>
</dbReference>
<name>A0A4R5ME34_9BURK</name>
<keyword evidence="3" id="KW-1185">Reference proteome</keyword>
<evidence type="ECO:0000256" key="1">
    <source>
        <dbReference type="SAM" id="MobiDB-lite"/>
    </source>
</evidence>
<evidence type="ECO:0000313" key="3">
    <source>
        <dbReference type="Proteomes" id="UP000295722"/>
    </source>
</evidence>
<sequence length="141" mass="14304">MPILSKATKGAILSAPHLKTETVDVPEWGDGVAVIVSEMSGLARDAYYAKHKADDKDVPISAVQADLLLVTVVDESGTQVLDESDIEALRAQGSAALDRVADAAMRINGMKPGAVEGAAKNSGAATSGASGSDSLPVSGSQ</sequence>
<dbReference type="Gene3D" id="3.30.2220.20">
    <property type="entry name" value="Phage tail assembly chaperone gp13-like"/>
    <property type="match status" value="1"/>
</dbReference>
<evidence type="ECO:0008006" key="4">
    <source>
        <dbReference type="Google" id="ProtNLM"/>
    </source>
</evidence>
<feature type="compositionally biased region" description="Low complexity" evidence="1">
    <location>
        <begin position="117"/>
        <end position="134"/>
    </location>
</feature>
<feature type="region of interest" description="Disordered" evidence="1">
    <location>
        <begin position="113"/>
        <end position="141"/>
    </location>
</feature>
<dbReference type="RefSeq" id="WP_133193925.1">
    <property type="nucleotide sequence ID" value="NZ_JBHUCW010000006.1"/>
</dbReference>
<comment type="caution">
    <text evidence="2">The sequence shown here is derived from an EMBL/GenBank/DDBJ whole genome shotgun (WGS) entry which is preliminary data.</text>
</comment>
<gene>
    <name evidence="2" type="ORF">EYW47_05890</name>
</gene>